<accession>A0ACA9RW92</accession>
<organism evidence="1 2">
    <name type="scientific">Racocetra persica</name>
    <dbReference type="NCBI Taxonomy" id="160502"/>
    <lineage>
        <taxon>Eukaryota</taxon>
        <taxon>Fungi</taxon>
        <taxon>Fungi incertae sedis</taxon>
        <taxon>Mucoromycota</taxon>
        <taxon>Glomeromycotina</taxon>
        <taxon>Glomeromycetes</taxon>
        <taxon>Diversisporales</taxon>
        <taxon>Gigasporaceae</taxon>
        <taxon>Racocetra</taxon>
    </lineage>
</organism>
<name>A0ACA9RW92_9GLOM</name>
<keyword evidence="2" id="KW-1185">Reference proteome</keyword>
<proteinExistence type="predicted"/>
<feature type="non-terminal residue" evidence="1">
    <location>
        <position position="61"/>
    </location>
</feature>
<protein>
    <submittedName>
        <fullName evidence="1">24843_t:CDS:1</fullName>
    </submittedName>
</protein>
<reference evidence="1" key="1">
    <citation type="submission" date="2021-06" db="EMBL/GenBank/DDBJ databases">
        <authorList>
            <person name="Kallberg Y."/>
            <person name="Tangrot J."/>
            <person name="Rosling A."/>
        </authorList>
    </citation>
    <scope>NUCLEOTIDE SEQUENCE</scope>
    <source>
        <strain evidence="1">MA461A</strain>
    </source>
</reference>
<evidence type="ECO:0000313" key="2">
    <source>
        <dbReference type="Proteomes" id="UP000789920"/>
    </source>
</evidence>
<gene>
    <name evidence="1" type="ORF">RPERSI_LOCUS23543</name>
</gene>
<sequence length="61" mass="7009">MSLLGISQCIQNQSQNHYNHNCAQLCGLNTPQFNKKKEITEHSIPNSDNNNERDNSNHRDN</sequence>
<comment type="caution">
    <text evidence="1">The sequence shown here is derived from an EMBL/GenBank/DDBJ whole genome shotgun (WGS) entry which is preliminary data.</text>
</comment>
<dbReference type="Proteomes" id="UP000789920">
    <property type="component" value="Unassembled WGS sequence"/>
</dbReference>
<dbReference type="EMBL" id="CAJVQC010073789">
    <property type="protein sequence ID" value="CAG8812523.1"/>
    <property type="molecule type" value="Genomic_DNA"/>
</dbReference>
<evidence type="ECO:0000313" key="1">
    <source>
        <dbReference type="EMBL" id="CAG8812523.1"/>
    </source>
</evidence>